<keyword evidence="2" id="KW-0378">Hydrolase</keyword>
<dbReference type="GO" id="GO:0004527">
    <property type="term" value="F:exonuclease activity"/>
    <property type="evidence" value="ECO:0007669"/>
    <property type="project" value="UniProtKB-KW"/>
</dbReference>
<dbReference type="Pfam" id="PF00929">
    <property type="entry name" value="RNase_T"/>
    <property type="match status" value="1"/>
</dbReference>
<dbReference type="CDD" id="cd06127">
    <property type="entry name" value="DEDDh"/>
    <property type="match status" value="1"/>
</dbReference>
<evidence type="ECO:0000313" key="2">
    <source>
        <dbReference type="EMBL" id="UTJ05357.1"/>
    </source>
</evidence>
<protein>
    <submittedName>
        <fullName evidence="2">3'-5' exonuclease</fullName>
    </submittedName>
</protein>
<dbReference type="SUPFAM" id="SSF53098">
    <property type="entry name" value="Ribonuclease H-like"/>
    <property type="match status" value="1"/>
</dbReference>
<evidence type="ECO:0000313" key="3">
    <source>
        <dbReference type="Proteomes" id="UP001060012"/>
    </source>
</evidence>
<keyword evidence="3" id="KW-1185">Reference proteome</keyword>
<dbReference type="InterPro" id="IPR036397">
    <property type="entry name" value="RNaseH_sf"/>
</dbReference>
<feature type="domain" description="Exonuclease" evidence="1">
    <location>
        <begin position="1"/>
        <end position="176"/>
    </location>
</feature>
<name>A0ABY5DZI0_9BACT</name>
<gene>
    <name evidence="2" type="ORF">NJU99_08755</name>
</gene>
<reference evidence="2" key="1">
    <citation type="submission" date="2022-07" db="EMBL/GenBank/DDBJ databases">
        <title>Arcobacter roscoffensis sp. nov., a marine bacterium isolated from coastal seawater collected from Roscoff, France.</title>
        <authorList>
            <person name="Pascual J."/>
            <person name="Lepeaux C."/>
            <person name="Methner A."/>
            <person name="Overmann J."/>
        </authorList>
    </citation>
    <scope>NUCLEOTIDE SEQUENCE</scope>
    <source>
        <strain evidence="2">ARW1-2F2</strain>
    </source>
</reference>
<accession>A0ABY5DZI0</accession>
<evidence type="ECO:0000259" key="1">
    <source>
        <dbReference type="SMART" id="SM00479"/>
    </source>
</evidence>
<dbReference type="RefSeq" id="WP_254575538.1">
    <property type="nucleotide sequence ID" value="NZ_CP100595.1"/>
</dbReference>
<organism evidence="2 3">
    <name type="scientific">Arcobacter roscoffensis</name>
    <dbReference type="NCBI Taxonomy" id="2961520"/>
    <lineage>
        <taxon>Bacteria</taxon>
        <taxon>Pseudomonadati</taxon>
        <taxon>Campylobacterota</taxon>
        <taxon>Epsilonproteobacteria</taxon>
        <taxon>Campylobacterales</taxon>
        <taxon>Arcobacteraceae</taxon>
        <taxon>Arcobacter</taxon>
    </lineage>
</organism>
<keyword evidence="2" id="KW-0540">Nuclease</keyword>
<keyword evidence="2" id="KW-0269">Exonuclease</keyword>
<dbReference type="SMART" id="SM00479">
    <property type="entry name" value="EXOIII"/>
    <property type="match status" value="1"/>
</dbReference>
<proteinExistence type="predicted"/>
<dbReference type="Gene3D" id="3.30.420.10">
    <property type="entry name" value="Ribonuclease H-like superfamily/Ribonuclease H"/>
    <property type="match status" value="1"/>
</dbReference>
<dbReference type="InterPro" id="IPR013520">
    <property type="entry name" value="Ribonucl_H"/>
</dbReference>
<dbReference type="Proteomes" id="UP001060012">
    <property type="component" value="Chromosome"/>
</dbReference>
<dbReference type="EMBL" id="CP100595">
    <property type="protein sequence ID" value="UTJ05357.1"/>
    <property type="molecule type" value="Genomic_DNA"/>
</dbReference>
<dbReference type="InterPro" id="IPR012337">
    <property type="entry name" value="RNaseH-like_sf"/>
</dbReference>
<sequence>MIILDFETNTHNIGDVIEVAAVKLDISNNSFEIVDKFHRYYLSRYPVNFYSYSVHRLTPELIMDYRKDKNYPSYFNEDEDFKEFCYSAQTLVAHNISFELRHIDKLAKFQNHICTMKENKHLVKSLNSRGSIKNPSLDEVCEFYKIDFDENSHHSATYDVSKTFEVLKKMGVLESN</sequence>